<evidence type="ECO:0000313" key="1">
    <source>
        <dbReference type="EMBL" id="KAB2335863.1"/>
    </source>
</evidence>
<protein>
    <submittedName>
        <fullName evidence="1">SRPBCC family protein</fullName>
    </submittedName>
</protein>
<dbReference type="EMBL" id="WBOT01000001">
    <property type="protein sequence ID" value="KAB2335863.1"/>
    <property type="molecule type" value="Genomic_DNA"/>
</dbReference>
<dbReference type="Proteomes" id="UP000441354">
    <property type="component" value="Unassembled WGS sequence"/>
</dbReference>
<dbReference type="AlphaFoldDB" id="A0A7V7RQX9"/>
<dbReference type="SUPFAM" id="SSF55961">
    <property type="entry name" value="Bet v1-like"/>
    <property type="match status" value="1"/>
</dbReference>
<organism evidence="1 2">
    <name type="scientific">Bacillus mesophilum</name>
    <dbReference type="NCBI Taxonomy" id="1071718"/>
    <lineage>
        <taxon>Bacteria</taxon>
        <taxon>Bacillati</taxon>
        <taxon>Bacillota</taxon>
        <taxon>Bacilli</taxon>
        <taxon>Bacillales</taxon>
        <taxon>Bacillaceae</taxon>
        <taxon>Bacillus</taxon>
    </lineage>
</organism>
<name>A0A7V7RQX9_9BACI</name>
<comment type="caution">
    <text evidence="1">The sequence shown here is derived from an EMBL/GenBank/DDBJ whole genome shotgun (WGS) entry which is preliminary data.</text>
</comment>
<accession>A0A7V7RQX9</accession>
<sequence length="153" mass="17344">MPNYSHTVEVDLPIQQLWNFVHVMDNWAPLVPGYISHRKVNDNQSLWSFYTDIGVMKKKIELQVDITEWSEPHKVAFQLTGINEKLSGSGYFSAQKTEGKKVEMTGFLDLTAEGMMAKMANSIMKSSLPEITKELTEAVAEKAEQPLTPIQRN</sequence>
<dbReference type="RefSeq" id="WP_151572492.1">
    <property type="nucleotide sequence ID" value="NZ_WBOT01000001.1"/>
</dbReference>
<proteinExistence type="predicted"/>
<evidence type="ECO:0000313" key="2">
    <source>
        <dbReference type="Proteomes" id="UP000441354"/>
    </source>
</evidence>
<dbReference type="OrthoDB" id="2374625at2"/>
<dbReference type="CDD" id="cd07812">
    <property type="entry name" value="SRPBCC"/>
    <property type="match status" value="1"/>
</dbReference>
<reference evidence="1 2" key="1">
    <citation type="journal article" date="2014" name="Arch. Microbiol.">
        <title>Bacillus mesophilum sp. nov., strain IITR-54T, a novel 4-chlorobiphenyl dechlorinating bacterium.</title>
        <authorList>
            <person name="Manickam N."/>
            <person name="Singh N.K."/>
            <person name="Bajaj A."/>
            <person name="Kumar R.M."/>
            <person name="Kaur G."/>
            <person name="Kaur N."/>
            <person name="Bala M."/>
            <person name="Kumar A."/>
            <person name="Mayilraj S."/>
        </authorList>
    </citation>
    <scope>NUCLEOTIDE SEQUENCE [LARGE SCALE GENOMIC DNA]</scope>
    <source>
        <strain evidence="1 2">IITR-54</strain>
    </source>
</reference>
<gene>
    <name evidence="1" type="ORF">F7732_04700</name>
</gene>
<dbReference type="InterPro" id="IPR010419">
    <property type="entry name" value="CO_DH_gsu"/>
</dbReference>
<dbReference type="Gene3D" id="3.30.530.20">
    <property type="match status" value="1"/>
</dbReference>
<dbReference type="Pfam" id="PF06240">
    <property type="entry name" value="COXG"/>
    <property type="match status" value="1"/>
</dbReference>
<dbReference type="InterPro" id="IPR023393">
    <property type="entry name" value="START-like_dom_sf"/>
</dbReference>
<keyword evidence="2" id="KW-1185">Reference proteome</keyword>